<comment type="caution">
    <text evidence="4">The sequence shown here is derived from an EMBL/GenBank/DDBJ whole genome shotgun (WGS) entry which is preliminary data.</text>
</comment>
<dbReference type="InterPro" id="IPR013021">
    <property type="entry name" value="Myo-inos-1-P_Synthase_GAPDH"/>
</dbReference>
<reference evidence="4" key="1">
    <citation type="journal article" date="2020" name="mSystems">
        <title>Genome- and Community-Level Interaction Insights into Carbon Utilization and Element Cycling Functions of Hydrothermarchaeota in Hydrothermal Sediment.</title>
        <authorList>
            <person name="Zhou Z."/>
            <person name="Liu Y."/>
            <person name="Xu W."/>
            <person name="Pan J."/>
            <person name="Luo Z.H."/>
            <person name="Li M."/>
        </authorList>
    </citation>
    <scope>NUCLEOTIDE SEQUENCE [LARGE SCALE GENOMIC DNA]</scope>
    <source>
        <strain evidence="4">SpSt-456</strain>
    </source>
</reference>
<protein>
    <submittedName>
        <fullName evidence="4">Myo-inositol-1-phosphate synthase</fullName>
    </submittedName>
</protein>
<dbReference type="GO" id="GO:0006021">
    <property type="term" value="P:inositol biosynthetic process"/>
    <property type="evidence" value="ECO:0007669"/>
    <property type="project" value="InterPro"/>
</dbReference>
<keyword evidence="2" id="KW-0472">Membrane</keyword>
<accession>A0A832A1U9</accession>
<evidence type="ECO:0000256" key="2">
    <source>
        <dbReference type="SAM" id="Phobius"/>
    </source>
</evidence>
<dbReference type="InterPro" id="IPR036291">
    <property type="entry name" value="NAD(P)-bd_dom_sf"/>
</dbReference>
<dbReference type="Gene3D" id="3.30.360.10">
    <property type="entry name" value="Dihydrodipicolinate Reductase, domain 2"/>
    <property type="match status" value="1"/>
</dbReference>
<dbReference type="PIRSF" id="PIRSF015578">
    <property type="entry name" value="Myoinos-ppht_syn"/>
    <property type="match status" value="1"/>
</dbReference>
<organism evidence="4">
    <name type="scientific">Desulfacinum infernum</name>
    <dbReference type="NCBI Taxonomy" id="35837"/>
    <lineage>
        <taxon>Bacteria</taxon>
        <taxon>Pseudomonadati</taxon>
        <taxon>Thermodesulfobacteriota</taxon>
        <taxon>Syntrophobacteria</taxon>
        <taxon>Syntrophobacterales</taxon>
        <taxon>Syntrophobacteraceae</taxon>
        <taxon>Desulfacinum</taxon>
    </lineage>
</organism>
<evidence type="ECO:0000259" key="3">
    <source>
        <dbReference type="Pfam" id="PF01658"/>
    </source>
</evidence>
<evidence type="ECO:0000256" key="1">
    <source>
        <dbReference type="ARBA" id="ARBA00010813"/>
    </source>
</evidence>
<keyword evidence="2" id="KW-0812">Transmembrane</keyword>
<proteinExistence type="inferred from homology"/>
<keyword evidence="2" id="KW-1133">Transmembrane helix</keyword>
<sequence>MGSQEADKKTGVWLIGARGAIAVTVILGTCAVRRGLMPSTGMVTAQKLFEPLGLVSLDRLAFGGWDVRATPLMECVWELYHETYAFDPELARRLEKDIRRVEPFLRAGTLYNCGQGIEEMAEGGTGRAVALASEVERLRADIRWFKKRIKADRVIVVNVASTEPPIFWEAVHHDPEAFEKAVRQGQLGNRIRASTLYAYAAVLEGCPYINFTPSNGALIPALVKLAQRTGVPVMGNDGKTGETLVKSALAPLFACRNLEVMSWEGFNILGNRDGKVLACDDNKASKKQTKEGLLGEILGYRPHAEVHIHYVPSLHDQKTAWDFIHFKGFLGARMSLQFIWQGFDSFLAAPLVLDLVRLADLAQRRGESGLMPQTASFFKAPLGVPEHRLSEQYAMLERYVDRIVNERMAAQRPTVRR</sequence>
<dbReference type="Gene3D" id="3.40.50.720">
    <property type="entry name" value="NAD(P)-binding Rossmann-like Domain"/>
    <property type="match status" value="1"/>
</dbReference>
<dbReference type="AlphaFoldDB" id="A0A832A1U9"/>
<comment type="similarity">
    <text evidence="1">Belongs to the myo-inositol 1-phosphate synthase family.</text>
</comment>
<feature type="domain" description="Myo-inositol-1-phosphate synthase GAPDH-like" evidence="3">
    <location>
        <begin position="241"/>
        <end position="345"/>
    </location>
</feature>
<feature type="transmembrane region" description="Helical" evidence="2">
    <location>
        <begin position="12"/>
        <end position="32"/>
    </location>
</feature>
<dbReference type="GO" id="GO:0008654">
    <property type="term" value="P:phospholipid biosynthetic process"/>
    <property type="evidence" value="ECO:0007669"/>
    <property type="project" value="InterPro"/>
</dbReference>
<evidence type="ECO:0000313" key="4">
    <source>
        <dbReference type="EMBL" id="HFK96117.1"/>
    </source>
</evidence>
<dbReference type="GO" id="GO:0004512">
    <property type="term" value="F:inositol-3-phosphate synthase activity"/>
    <property type="evidence" value="ECO:0007669"/>
    <property type="project" value="InterPro"/>
</dbReference>
<dbReference type="Pfam" id="PF07994">
    <property type="entry name" value="NAD_binding_5"/>
    <property type="match status" value="1"/>
</dbReference>
<dbReference type="SUPFAM" id="SSF51735">
    <property type="entry name" value="NAD(P)-binding Rossmann-fold domains"/>
    <property type="match status" value="1"/>
</dbReference>
<dbReference type="EMBL" id="DSTK01000009">
    <property type="protein sequence ID" value="HFK96117.1"/>
    <property type="molecule type" value="Genomic_DNA"/>
</dbReference>
<dbReference type="SUPFAM" id="SSF55347">
    <property type="entry name" value="Glyceraldehyde-3-phosphate dehydrogenase-like, C-terminal domain"/>
    <property type="match status" value="1"/>
</dbReference>
<dbReference type="InterPro" id="IPR002587">
    <property type="entry name" value="Myo-inos-1-P_Synthase"/>
</dbReference>
<name>A0A832A1U9_9BACT</name>
<gene>
    <name evidence="4" type="ORF">ENS06_02185</name>
</gene>
<dbReference type="PANTHER" id="PTHR11510">
    <property type="entry name" value="MYO-INOSITOL-1 PHOSPHATE SYNTHASE"/>
    <property type="match status" value="1"/>
</dbReference>
<dbReference type="Pfam" id="PF01658">
    <property type="entry name" value="Inos-1-P_synth"/>
    <property type="match status" value="1"/>
</dbReference>